<dbReference type="Gene3D" id="2.60.40.790">
    <property type="match status" value="1"/>
</dbReference>
<protein>
    <submittedName>
        <fullName evidence="5">Heat-shock protein</fullName>
    </submittedName>
</protein>
<dbReference type="InterPro" id="IPR008978">
    <property type="entry name" value="HSP20-like_chaperone"/>
</dbReference>
<evidence type="ECO:0000256" key="2">
    <source>
        <dbReference type="RuleBase" id="RU003616"/>
    </source>
</evidence>
<reference evidence="5 7" key="1">
    <citation type="submission" date="2016-12" db="EMBL/GenBank/DDBJ databases">
        <title>Clostridium tepidum sp. nov., a close relative of Clostridium sporogenes and Clostridium botulinum Group I.</title>
        <authorList>
            <person name="Dobritsa A.P."/>
            <person name="Kutumbaka K.K."/>
            <person name="Werner K."/>
            <person name="Wiedmann M."/>
            <person name="Asmus A."/>
            <person name="Samadpour M."/>
        </authorList>
    </citation>
    <scope>NUCLEOTIDE SEQUENCE [LARGE SCALE GENOMIC DNA]</scope>
    <source>
        <strain evidence="5 7">IEH 97212</strain>
    </source>
</reference>
<dbReference type="SUPFAM" id="SSF49764">
    <property type="entry name" value="HSP20-like chaperones"/>
    <property type="match status" value="1"/>
</dbReference>
<evidence type="ECO:0000256" key="1">
    <source>
        <dbReference type="PROSITE-ProRule" id="PRU00285"/>
    </source>
</evidence>
<dbReference type="OrthoDB" id="9811615at2"/>
<accession>A0A1S9I220</accession>
<dbReference type="PROSITE" id="PS01031">
    <property type="entry name" value="SHSP"/>
    <property type="match status" value="1"/>
</dbReference>
<evidence type="ECO:0000259" key="3">
    <source>
        <dbReference type="PROSITE" id="PS01031"/>
    </source>
</evidence>
<evidence type="ECO:0000313" key="6">
    <source>
        <dbReference type="Proteomes" id="UP000190206"/>
    </source>
</evidence>
<dbReference type="RefSeq" id="WP_078024285.1">
    <property type="nucleotide sequence ID" value="NZ_JADPGM010000006.1"/>
</dbReference>
<keyword evidence="6" id="KW-1185">Reference proteome</keyword>
<dbReference type="NCBIfam" id="NF042420">
    <property type="entry name" value="Hsp18_Clos"/>
    <property type="match status" value="1"/>
</dbReference>
<dbReference type="STRING" id="1962263.BS637_08370"/>
<organism evidence="5 7">
    <name type="scientific">Clostridium tepidum</name>
    <dbReference type="NCBI Taxonomy" id="1962263"/>
    <lineage>
        <taxon>Bacteria</taxon>
        <taxon>Bacillati</taxon>
        <taxon>Bacillota</taxon>
        <taxon>Clostridia</taxon>
        <taxon>Eubacteriales</taxon>
        <taxon>Clostridiaceae</taxon>
        <taxon>Clostridium</taxon>
    </lineage>
</organism>
<dbReference type="Pfam" id="PF00011">
    <property type="entry name" value="HSP20"/>
    <property type="match status" value="1"/>
</dbReference>
<feature type="domain" description="SHSP" evidence="3">
    <location>
        <begin position="33"/>
        <end position="146"/>
    </location>
</feature>
<dbReference type="AlphaFoldDB" id="A0A1S9I220"/>
<dbReference type="EMBL" id="MRAD01000007">
    <property type="protein sequence ID" value="OOO62133.1"/>
    <property type="molecule type" value="Genomic_DNA"/>
</dbReference>
<name>A0A1S9I220_9CLOT</name>
<dbReference type="InterPro" id="IPR031107">
    <property type="entry name" value="Small_HSP"/>
</dbReference>
<dbReference type="PANTHER" id="PTHR11527">
    <property type="entry name" value="HEAT-SHOCK PROTEIN 20 FAMILY MEMBER"/>
    <property type="match status" value="1"/>
</dbReference>
<evidence type="ECO:0000313" key="4">
    <source>
        <dbReference type="EMBL" id="OOO62133.1"/>
    </source>
</evidence>
<comment type="caution">
    <text evidence="5">The sequence shown here is derived from an EMBL/GenBank/DDBJ whole genome shotgun (WGS) entry which is preliminary data.</text>
</comment>
<evidence type="ECO:0000313" key="7">
    <source>
        <dbReference type="Proteomes" id="UP000190256"/>
    </source>
</evidence>
<dbReference type="Proteomes" id="UP000190256">
    <property type="component" value="Unassembled WGS sequence"/>
</dbReference>
<reference evidence="4 6" key="2">
    <citation type="submission" date="2016-12" db="EMBL/GenBank/DDBJ databases">
        <title>Clostridium tepidum sp. nov., a close relative of Clostridium sporogenes and Clostridium botulinum Group I.</title>
        <authorList>
            <person name="Dobritsa A.P."/>
            <person name="Kutumbaka K."/>
            <person name="Werner K."/>
            <person name="Samadpour M."/>
        </authorList>
    </citation>
    <scope>NUCLEOTIDE SEQUENCE [LARGE SCALE GENOMIC DNA]</scope>
    <source>
        <strain evidence="4 6">PE</strain>
    </source>
</reference>
<evidence type="ECO:0000313" key="5">
    <source>
        <dbReference type="EMBL" id="OOO64328.1"/>
    </source>
</evidence>
<dbReference type="EMBL" id="MRAE01000031">
    <property type="protein sequence ID" value="OOO64328.1"/>
    <property type="molecule type" value="Genomic_DNA"/>
</dbReference>
<dbReference type="InterPro" id="IPR053570">
    <property type="entry name" value="sHSP/HSP20"/>
</dbReference>
<comment type="similarity">
    <text evidence="1 2">Belongs to the small heat shock protein (HSP20) family.</text>
</comment>
<proteinExistence type="inferred from homology"/>
<dbReference type="InterPro" id="IPR002068">
    <property type="entry name" value="A-crystallin/Hsp20_dom"/>
</dbReference>
<dbReference type="Proteomes" id="UP000190206">
    <property type="component" value="Unassembled WGS sequence"/>
</dbReference>
<gene>
    <name evidence="4" type="ORF">BS637_08370</name>
    <name evidence="5" type="ORF">BS638_11000</name>
</gene>
<dbReference type="CDD" id="cd06471">
    <property type="entry name" value="ACD_LpsHSP_like"/>
    <property type="match status" value="1"/>
</dbReference>
<sequence>MFDMIPFRRNDLSRRDDVFSPFFKNFFNDDFFAEISNINKHFNVDLKETDEKYLIEADLPGTKKEDISIDFHNNNLIINAKREESTENKKEDYVRRERRYGEFRRSFYIDNADEDKINASFDNGVLKIVIPKANKDNDKRKRIEIH</sequence>